<evidence type="ECO:0000313" key="1">
    <source>
        <dbReference type="EMBL" id="KAK3707056.1"/>
    </source>
</evidence>
<protein>
    <submittedName>
        <fullName evidence="1">Uncharacterized protein</fullName>
    </submittedName>
</protein>
<accession>A0ACC3N031</accession>
<gene>
    <name evidence="1" type="ORF">LTR37_012388</name>
</gene>
<organism evidence="1 2">
    <name type="scientific">Vermiconidia calcicola</name>
    <dbReference type="NCBI Taxonomy" id="1690605"/>
    <lineage>
        <taxon>Eukaryota</taxon>
        <taxon>Fungi</taxon>
        <taxon>Dikarya</taxon>
        <taxon>Ascomycota</taxon>
        <taxon>Pezizomycotina</taxon>
        <taxon>Dothideomycetes</taxon>
        <taxon>Dothideomycetidae</taxon>
        <taxon>Mycosphaerellales</taxon>
        <taxon>Extremaceae</taxon>
        <taxon>Vermiconidia</taxon>
    </lineage>
</organism>
<dbReference type="Proteomes" id="UP001281147">
    <property type="component" value="Unassembled WGS sequence"/>
</dbReference>
<name>A0ACC3N031_9PEZI</name>
<sequence>MTYKVKHLKTGSSFERPDILLNELHKDQDWQPQHNVDPEVEAFHRTLPDYGETVLHSLPSVASELGFSHVFVKDESARFGLPSFKIAGASWAIHQALCGRLELPKTTSLTDLTRALNSRNDISVVTCTDGNWGRACARMAKYLSITCRIYVPYFMNEYTQSLLREEGADVRLLADGSYDDAILAVRSNSASTGALMVLDTSWPEYTEIPQWVADGYTTILSETDRQVAARTGGPPPILAFVSVGVGSWAHAVILDLKSRNAQNKIVTVESEAAPSFKESLQCGQITPVQTGETIMNGMNCGTTSHLAWPVMRDGAYAAVTVTDIESHECVQYLQSQGVNAGPCGAATLAALRKFCSYRDVETRKDTAVVLFSSEGMREYEVPS</sequence>
<keyword evidence="2" id="KW-1185">Reference proteome</keyword>
<proteinExistence type="predicted"/>
<dbReference type="EMBL" id="JAUTXU010000114">
    <property type="protein sequence ID" value="KAK3707056.1"/>
    <property type="molecule type" value="Genomic_DNA"/>
</dbReference>
<comment type="caution">
    <text evidence="1">The sequence shown here is derived from an EMBL/GenBank/DDBJ whole genome shotgun (WGS) entry which is preliminary data.</text>
</comment>
<evidence type="ECO:0000313" key="2">
    <source>
        <dbReference type="Proteomes" id="UP001281147"/>
    </source>
</evidence>
<reference evidence="1" key="1">
    <citation type="submission" date="2023-07" db="EMBL/GenBank/DDBJ databases">
        <title>Black Yeasts Isolated from many extreme environments.</title>
        <authorList>
            <person name="Coleine C."/>
            <person name="Stajich J.E."/>
            <person name="Selbmann L."/>
        </authorList>
    </citation>
    <scope>NUCLEOTIDE SEQUENCE</scope>
    <source>
        <strain evidence="1">CCFEE 5714</strain>
    </source>
</reference>